<dbReference type="GeneID" id="111292847"/>
<keyword evidence="6" id="KW-1185">Reference proteome</keyword>
<protein>
    <submittedName>
        <fullName evidence="7">Probable plastid-lipid-associated protein 7, chloroplastic</fullName>
    </submittedName>
</protein>
<evidence type="ECO:0000256" key="4">
    <source>
        <dbReference type="ARBA" id="ARBA00022946"/>
    </source>
</evidence>
<evidence type="ECO:0000256" key="1">
    <source>
        <dbReference type="ARBA" id="ARBA00004474"/>
    </source>
</evidence>
<dbReference type="GO" id="GO:0009536">
    <property type="term" value="C:plastid"/>
    <property type="evidence" value="ECO:0007669"/>
    <property type="project" value="UniProtKB-SubCell"/>
</dbReference>
<evidence type="ECO:0000313" key="7">
    <source>
        <dbReference type="RefSeq" id="XP_022741181.1"/>
    </source>
</evidence>
<keyword evidence="4" id="KW-0809">Transit peptide</keyword>
<dbReference type="InterPro" id="IPR039633">
    <property type="entry name" value="PAP"/>
</dbReference>
<evidence type="ECO:0000259" key="5">
    <source>
        <dbReference type="Pfam" id="PF04755"/>
    </source>
</evidence>
<dbReference type="PANTHER" id="PTHR31906">
    <property type="entry name" value="PLASTID-LIPID-ASSOCIATED PROTEIN 4, CHLOROPLASTIC-RELATED"/>
    <property type="match status" value="1"/>
</dbReference>
<dbReference type="KEGG" id="dzi:111292847"/>
<dbReference type="OrthoDB" id="201321at2759"/>
<name>A0A6P5YM74_DURZI</name>
<proteinExistence type="inferred from homology"/>
<gene>
    <name evidence="7" type="primary">LOC111292847</name>
</gene>
<organism evidence="6 7">
    <name type="scientific">Durio zibethinus</name>
    <name type="common">Durian</name>
    <dbReference type="NCBI Taxonomy" id="66656"/>
    <lineage>
        <taxon>Eukaryota</taxon>
        <taxon>Viridiplantae</taxon>
        <taxon>Streptophyta</taxon>
        <taxon>Embryophyta</taxon>
        <taxon>Tracheophyta</taxon>
        <taxon>Spermatophyta</taxon>
        <taxon>Magnoliopsida</taxon>
        <taxon>eudicotyledons</taxon>
        <taxon>Gunneridae</taxon>
        <taxon>Pentapetalae</taxon>
        <taxon>rosids</taxon>
        <taxon>malvids</taxon>
        <taxon>Malvales</taxon>
        <taxon>Malvaceae</taxon>
        <taxon>Helicteroideae</taxon>
        <taxon>Durio</taxon>
    </lineage>
</organism>
<feature type="domain" description="Plastid lipid-associated protein/fibrillin conserved" evidence="5">
    <location>
        <begin position="20"/>
        <end position="200"/>
    </location>
</feature>
<dbReference type="Pfam" id="PF04755">
    <property type="entry name" value="PAP_fibrillin"/>
    <property type="match status" value="1"/>
</dbReference>
<comment type="subcellular location">
    <subcellularLocation>
        <location evidence="1">Plastid</location>
    </subcellularLocation>
</comment>
<comment type="similarity">
    <text evidence="2">Belongs to the PAP/fibrillin family.</text>
</comment>
<keyword evidence="3" id="KW-0934">Plastid</keyword>
<reference evidence="7" key="1">
    <citation type="submission" date="2025-08" db="UniProtKB">
        <authorList>
            <consortium name="RefSeq"/>
        </authorList>
    </citation>
    <scope>IDENTIFICATION</scope>
    <source>
        <tissue evidence="7">Fruit stalk</tissue>
    </source>
</reference>
<accession>A0A6P5YM74</accession>
<evidence type="ECO:0000313" key="6">
    <source>
        <dbReference type="Proteomes" id="UP000515121"/>
    </source>
</evidence>
<dbReference type="AlphaFoldDB" id="A0A6P5YM74"/>
<evidence type="ECO:0000256" key="3">
    <source>
        <dbReference type="ARBA" id="ARBA00022640"/>
    </source>
</evidence>
<dbReference type="Proteomes" id="UP000515121">
    <property type="component" value="Unplaced"/>
</dbReference>
<dbReference type="InterPro" id="IPR006843">
    <property type="entry name" value="PAP/fibrillin_dom"/>
</dbReference>
<sequence length="204" mass="23212">MDAEEKENEPSEYRTVDLIKSDFYQAIKGINRGIFGVQSARKSEIEELVELLKSQNPTPDAALHLEKVGGCWKLVYSTITILGAKRTKLGLRHFLTLRDIYQSIDVTQAKAINVVEFDVRGLSLLNGQLTIEATFKIASKSRVDICYEKSTITPDQLRNVLWRKHDLLLSIFNPEGWLDVSYVDDTMMIGRDDKGNTFVLERSE</sequence>
<evidence type="ECO:0000256" key="2">
    <source>
        <dbReference type="ARBA" id="ARBA00005845"/>
    </source>
</evidence>
<dbReference type="RefSeq" id="XP_022741181.1">
    <property type="nucleotide sequence ID" value="XM_022885446.1"/>
</dbReference>